<dbReference type="AlphaFoldDB" id="D2EFB8"/>
<evidence type="ECO:0000313" key="2">
    <source>
        <dbReference type="Proteomes" id="UP000009375"/>
    </source>
</evidence>
<reference evidence="1 2" key="1">
    <citation type="journal article" date="2010" name="Proc. Natl. Acad. Sci. U.S.A.">
        <title>Enigmatic, ultrasmall, uncultivated Archaea.</title>
        <authorList>
            <person name="Baker B.J."/>
            <person name="Comolli L.R."/>
            <person name="Dick G.J."/>
            <person name="Hauser L.J."/>
            <person name="Hyatt D."/>
            <person name="Dill B.D."/>
            <person name="Land M.L."/>
            <person name="Verberkmoes N.C."/>
            <person name="Hettich R.L."/>
            <person name="Banfield J.F."/>
        </authorList>
    </citation>
    <scope>NUCLEOTIDE SEQUENCE [LARGE SCALE GENOMIC DNA]</scope>
</reference>
<evidence type="ECO:0000313" key="1">
    <source>
        <dbReference type="EMBL" id="EEZ92923.1"/>
    </source>
</evidence>
<dbReference type="EMBL" id="GG730045">
    <property type="protein sequence ID" value="EEZ92923.1"/>
    <property type="molecule type" value="Genomic_DNA"/>
</dbReference>
<organism evidence="1 2">
    <name type="scientific">Candidatus Parvarchaeum acidiphilum ARMAN-4</name>
    <dbReference type="NCBI Taxonomy" id="662760"/>
    <lineage>
        <taxon>Archaea</taxon>
        <taxon>Candidatus Parvarchaeota</taxon>
        <taxon>Candidatus Parvarchaeum</taxon>
    </lineage>
</organism>
<dbReference type="Proteomes" id="UP000009375">
    <property type="component" value="Unassembled WGS sequence"/>
</dbReference>
<gene>
    <name evidence="1" type="ORF">BJBARM4_0436</name>
</gene>
<proteinExistence type="predicted"/>
<accession>D2EFB8</accession>
<name>D2EFB8_PARA4</name>
<sequence>MESFIKGTIPNVSETSKNSKLLYLFFSSSDMFLVDDSKVDSILSESPIGMWPASGAVIDASTPSAALSNFKENLDKTYSKDIDYDYLKRLSYLVVNYSDIKKLRLLSDNMNFIKIEIETIKETLNLMTDYIDSALFEEYKRMLSTLFGSKFLLN</sequence>
<protein>
    <submittedName>
        <fullName evidence="1">Uncharacterized protein</fullName>
    </submittedName>
</protein>